<sequence length="142" mass="16275">MTILQRIAPPLWAPDFARHRILLDGPQAEKARKAFAPLLSSLYEQLQRRLDAYVNDPEQCFPEIDAFPCRNNLAGTYYIESETYEVCDEGYRLWIQVRCQEKPSHPDQQERGYDYLGLEAICSLAPGGREAFIDEGFNSSSI</sequence>
<dbReference type="AlphaFoldDB" id="A0A1I1W8W9"/>
<keyword evidence="2" id="KW-1185">Reference proteome</keyword>
<organism evidence="1 2">
    <name type="scientific">Pseudomonas straminea</name>
    <dbReference type="NCBI Taxonomy" id="47882"/>
    <lineage>
        <taxon>Bacteria</taxon>
        <taxon>Pseudomonadati</taxon>
        <taxon>Pseudomonadota</taxon>
        <taxon>Gammaproteobacteria</taxon>
        <taxon>Pseudomonadales</taxon>
        <taxon>Pseudomonadaceae</taxon>
        <taxon>Phytopseudomonas</taxon>
    </lineage>
</organism>
<reference evidence="2" key="1">
    <citation type="submission" date="2016-10" db="EMBL/GenBank/DDBJ databases">
        <authorList>
            <person name="Varghese N."/>
            <person name="Submissions S."/>
        </authorList>
    </citation>
    <scope>NUCLEOTIDE SEQUENCE [LARGE SCALE GENOMIC DNA]</scope>
    <source>
        <strain evidence="2">JCM 2783</strain>
    </source>
</reference>
<dbReference type="Proteomes" id="UP000243950">
    <property type="component" value="Unassembled WGS sequence"/>
</dbReference>
<name>A0A1I1W8W9_PSEOC</name>
<evidence type="ECO:0000313" key="2">
    <source>
        <dbReference type="Proteomes" id="UP000243950"/>
    </source>
</evidence>
<dbReference type="EMBL" id="FOMO01000005">
    <property type="protein sequence ID" value="SFD91655.1"/>
    <property type="molecule type" value="Genomic_DNA"/>
</dbReference>
<accession>A0A1I1W8W9</accession>
<proteinExistence type="predicted"/>
<dbReference type="RefSeq" id="WP_093504824.1">
    <property type="nucleotide sequence ID" value="NZ_BSSG01000005.1"/>
</dbReference>
<protein>
    <submittedName>
        <fullName evidence="1">Uncharacterized protein</fullName>
    </submittedName>
</protein>
<gene>
    <name evidence="1" type="ORF">SAMN05216372_105325</name>
</gene>
<evidence type="ECO:0000313" key="1">
    <source>
        <dbReference type="EMBL" id="SFD91655.1"/>
    </source>
</evidence>